<keyword evidence="9 13" id="KW-0472">Membrane</keyword>
<dbReference type="Proteomes" id="UP000234681">
    <property type="component" value="Chromosome X"/>
</dbReference>
<accession>A6KP42</accession>
<dbReference type="PROSITE" id="PS51751">
    <property type="entry name" value="EXPERA"/>
    <property type="match status" value="1"/>
</dbReference>
<dbReference type="InterPro" id="IPR033118">
    <property type="entry name" value="EXPERA"/>
</dbReference>
<organism evidence="17 18">
    <name type="scientific">Rattus norvegicus</name>
    <name type="common">Rat</name>
    <dbReference type="NCBI Taxonomy" id="10116"/>
    <lineage>
        <taxon>Eukaryota</taxon>
        <taxon>Metazoa</taxon>
        <taxon>Chordata</taxon>
        <taxon>Craniata</taxon>
        <taxon>Vertebrata</taxon>
        <taxon>Euteleostomi</taxon>
        <taxon>Mammalia</taxon>
        <taxon>Eutheria</taxon>
        <taxon>Euarchontoglires</taxon>
        <taxon>Glires</taxon>
        <taxon>Rodentia</taxon>
        <taxon>Myomorpha</taxon>
        <taxon>Muroidea</taxon>
        <taxon>Muridae</taxon>
        <taxon>Murinae</taxon>
        <taxon>Rattus</taxon>
    </lineage>
</organism>
<comment type="similarity">
    <text evidence="2">Belongs to the EBP family.</text>
</comment>
<evidence type="ECO:0000256" key="8">
    <source>
        <dbReference type="ARBA" id="ARBA00023098"/>
    </source>
</evidence>
<gene>
    <name evidence="17 19" type="primary">Ebp</name>
    <name evidence="17" type="ORF">rCG_22850</name>
</gene>
<evidence type="ECO:0000256" key="15">
    <source>
        <dbReference type="SAM" id="SignalP"/>
    </source>
</evidence>
<sequence>MLLRLKSSELWFFCSFFLCLCAKLPAAHRNMTTNMLPLHPYWPRHLRLDNFVPNDLPTWHILVGLFSFSGVLIVITWLLSSRVSVVPLGTGRRLALCWFAVCTFIHLVIEGWFSFYHEILLEDQAFLSQLWKEYSKGDSRYILSDGFIVCMESVTACLWGPLSLWVVIAFLRHQPFRFVLQLVVSVGQIYGDVLYFLTELRDGFQHGELGHPLYFWFYFVIMNAIWLVIPGILVFDAIKHLTNAQSMLDNKVMKIKSKHN</sequence>
<evidence type="ECO:0000256" key="3">
    <source>
        <dbReference type="ARBA" id="ARBA00022516"/>
    </source>
</evidence>
<evidence type="ECO:0000256" key="5">
    <source>
        <dbReference type="ARBA" id="ARBA00022955"/>
    </source>
</evidence>
<dbReference type="EMBL" id="CH474078">
    <property type="protein sequence ID" value="EDL83790.1"/>
    <property type="molecule type" value="Genomic_DNA"/>
</dbReference>
<feature type="transmembrane region" description="Helical" evidence="14">
    <location>
        <begin position="91"/>
        <end position="109"/>
    </location>
</feature>
<comment type="subcellular location">
    <subcellularLocation>
        <location evidence="1">Membrane</location>
        <topology evidence="1">Multi-pass membrane protein</topology>
    </subcellularLocation>
</comment>
<dbReference type="AlphaFoldDB" id="A6KP42"/>
<evidence type="ECO:0000259" key="16">
    <source>
        <dbReference type="PROSITE" id="PS51751"/>
    </source>
</evidence>
<evidence type="ECO:0000256" key="10">
    <source>
        <dbReference type="ARBA" id="ARBA00023166"/>
    </source>
</evidence>
<evidence type="ECO:0000256" key="4">
    <source>
        <dbReference type="ARBA" id="ARBA00022692"/>
    </source>
</evidence>
<keyword evidence="5" id="KW-0752">Steroid biosynthesis</keyword>
<keyword evidence="10" id="KW-1207">Sterol metabolism</keyword>
<dbReference type="InterPro" id="IPR007905">
    <property type="entry name" value="EBP"/>
</dbReference>
<dbReference type="PANTHER" id="PTHR14207">
    <property type="entry name" value="STEROL ISOMERASE"/>
    <property type="match status" value="1"/>
</dbReference>
<feature type="transmembrane region" description="Helical" evidence="14">
    <location>
        <begin position="146"/>
        <end position="171"/>
    </location>
</feature>
<evidence type="ECO:0000256" key="7">
    <source>
        <dbReference type="ARBA" id="ARBA00023011"/>
    </source>
</evidence>
<evidence type="ECO:0000313" key="18">
    <source>
        <dbReference type="Proteomes" id="UP000234681"/>
    </source>
</evidence>
<keyword evidence="4 13" id="KW-0812">Transmembrane</keyword>
<dbReference type="GO" id="GO:0047750">
    <property type="term" value="F:cholestenol delta-isomerase activity"/>
    <property type="evidence" value="ECO:0007669"/>
    <property type="project" value="InterPro"/>
</dbReference>
<keyword evidence="11" id="KW-0753">Steroid metabolism</keyword>
<reference evidence="18" key="1">
    <citation type="submission" date="2005-09" db="EMBL/GenBank/DDBJ databases">
        <authorList>
            <person name="Mural R.J."/>
            <person name="Li P.W."/>
            <person name="Adams M.D."/>
            <person name="Amanatides P.G."/>
            <person name="Baden-Tillson H."/>
            <person name="Barnstead M."/>
            <person name="Chin S.H."/>
            <person name="Dew I."/>
            <person name="Evans C.A."/>
            <person name="Ferriera S."/>
            <person name="Flanigan M."/>
            <person name="Fosler C."/>
            <person name="Glodek A."/>
            <person name="Gu Z."/>
            <person name="Holt R.A."/>
            <person name="Jennings D."/>
            <person name="Kraft C.L."/>
            <person name="Lu F."/>
            <person name="Nguyen T."/>
            <person name="Nusskern D.R."/>
            <person name="Pfannkoch C.M."/>
            <person name="Sitter C."/>
            <person name="Sutton G.G."/>
            <person name="Venter J.C."/>
            <person name="Wang Z."/>
            <person name="Woodage T."/>
            <person name="Zheng X.H."/>
            <person name="Zhong F."/>
        </authorList>
    </citation>
    <scope>NUCLEOTIDE SEQUENCE [LARGE SCALE GENOMIC DNA]</scope>
    <source>
        <strain>BN</strain>
        <strain evidence="18">Sprague-Dawley</strain>
    </source>
</reference>
<feature type="transmembrane region" description="Helical" evidence="14">
    <location>
        <begin position="59"/>
        <end position="79"/>
    </location>
</feature>
<keyword evidence="7" id="KW-0756">Sterol biosynthesis</keyword>
<keyword evidence="15" id="KW-0732">Signal</keyword>
<keyword evidence="3" id="KW-0444">Lipid biosynthesis</keyword>
<name>A6KP42_RAT</name>
<evidence type="ECO:0000256" key="13">
    <source>
        <dbReference type="PROSITE-ProRule" id="PRU01087"/>
    </source>
</evidence>
<feature type="transmembrane region" description="Helical" evidence="14">
    <location>
        <begin position="217"/>
        <end position="238"/>
    </location>
</feature>
<dbReference type="PANTHER" id="PTHR14207:SF0">
    <property type="entry name" value="3-BETA-HYDROXYSTEROID-DELTA(8),DELTA(7)-ISOMERASE"/>
    <property type="match status" value="1"/>
</dbReference>
<keyword evidence="6 13" id="KW-1133">Transmembrane helix</keyword>
<evidence type="ECO:0000256" key="1">
    <source>
        <dbReference type="ARBA" id="ARBA00004141"/>
    </source>
</evidence>
<feature type="transmembrane region" description="Helical" evidence="14">
    <location>
        <begin position="178"/>
        <end position="197"/>
    </location>
</feature>
<feature type="chain" id="PRO_5039901620" evidence="15">
    <location>
        <begin position="22"/>
        <end position="260"/>
    </location>
</feature>
<dbReference type="GO" id="GO:0016020">
    <property type="term" value="C:membrane"/>
    <property type="evidence" value="ECO:0007669"/>
    <property type="project" value="UniProtKB-SubCell"/>
</dbReference>
<dbReference type="GO" id="GO:0016126">
    <property type="term" value="P:sterol biosynthetic process"/>
    <property type="evidence" value="ECO:0007669"/>
    <property type="project" value="UniProtKB-KW"/>
</dbReference>
<feature type="domain" description="EXPERA" evidence="16">
    <location>
        <begin position="91"/>
        <end position="234"/>
    </location>
</feature>
<dbReference type="RGD" id="620957">
    <property type="gene designation" value="Ebp"/>
</dbReference>
<evidence type="ECO:0000256" key="6">
    <source>
        <dbReference type="ARBA" id="ARBA00022989"/>
    </source>
</evidence>
<evidence type="ECO:0000256" key="12">
    <source>
        <dbReference type="ARBA" id="ARBA00023235"/>
    </source>
</evidence>
<evidence type="ECO:0000313" key="17">
    <source>
        <dbReference type="EMBL" id="EDL83790.1"/>
    </source>
</evidence>
<evidence type="ECO:0000256" key="14">
    <source>
        <dbReference type="SAM" id="Phobius"/>
    </source>
</evidence>
<evidence type="ECO:0000256" key="11">
    <source>
        <dbReference type="ARBA" id="ARBA00023221"/>
    </source>
</evidence>
<feature type="signal peptide" evidence="15">
    <location>
        <begin position="1"/>
        <end position="21"/>
    </location>
</feature>
<proteinExistence type="inferred from homology"/>
<evidence type="ECO:0000256" key="2">
    <source>
        <dbReference type="ARBA" id="ARBA00008337"/>
    </source>
</evidence>
<keyword evidence="8" id="KW-0443">Lipid metabolism</keyword>
<evidence type="ECO:0000313" key="19">
    <source>
        <dbReference type="RGD" id="620957"/>
    </source>
</evidence>
<dbReference type="Pfam" id="PF05241">
    <property type="entry name" value="EBP"/>
    <property type="match status" value="1"/>
</dbReference>
<evidence type="ECO:0000256" key="9">
    <source>
        <dbReference type="ARBA" id="ARBA00023136"/>
    </source>
</evidence>
<keyword evidence="12" id="KW-0413">Isomerase</keyword>
<protein>
    <submittedName>
        <fullName evidence="17">Phenylalkylamine Ca2+ antagonist (Emopamil) binding protein, isoform CRA_a</fullName>
    </submittedName>
</protein>